<dbReference type="Pfam" id="PF02219">
    <property type="entry name" value="MTHFR"/>
    <property type="match status" value="1"/>
</dbReference>
<name>A0A8J2HKR2_COTCN</name>
<dbReference type="EMBL" id="CAJNRD030001123">
    <property type="protein sequence ID" value="CAG5104258.1"/>
    <property type="molecule type" value="Genomic_DNA"/>
</dbReference>
<proteinExistence type="inferred from homology"/>
<evidence type="ECO:0000256" key="5">
    <source>
        <dbReference type="ARBA" id="ARBA00022827"/>
    </source>
</evidence>
<evidence type="ECO:0000256" key="4">
    <source>
        <dbReference type="ARBA" id="ARBA00022630"/>
    </source>
</evidence>
<dbReference type="GO" id="GO:0005829">
    <property type="term" value="C:cytosol"/>
    <property type="evidence" value="ECO:0007669"/>
    <property type="project" value="TreeGrafter"/>
</dbReference>
<gene>
    <name evidence="8" type="ORF">HICCMSTLAB_LOCUS11912</name>
</gene>
<evidence type="ECO:0000256" key="7">
    <source>
        <dbReference type="RuleBase" id="RU004254"/>
    </source>
</evidence>
<keyword evidence="9" id="KW-1185">Reference proteome</keyword>
<dbReference type="OrthoDB" id="16284at2759"/>
<comment type="similarity">
    <text evidence="3">Belongs to the methylenetetrahydrofolate reductase family.</text>
</comment>
<protein>
    <submittedName>
        <fullName evidence="8">Similar to Mthfr: Methylenetetrahydrofolate reductase (Mus musculus)</fullName>
    </submittedName>
</protein>
<comment type="pathway">
    <text evidence="2 7">One-carbon metabolism; tetrahydrofolate interconversion.</text>
</comment>
<dbReference type="AlphaFoldDB" id="A0A8J2HKR2"/>
<dbReference type="Proteomes" id="UP000786811">
    <property type="component" value="Unassembled WGS sequence"/>
</dbReference>
<dbReference type="CDD" id="cd00537">
    <property type="entry name" value="MTHFR"/>
    <property type="match status" value="1"/>
</dbReference>
<keyword evidence="6" id="KW-0560">Oxidoreductase</keyword>
<dbReference type="GO" id="GO:0004489">
    <property type="term" value="F:methylenetetrahydrofolate reductase [NAD(P)H] activity"/>
    <property type="evidence" value="ECO:0007669"/>
    <property type="project" value="InterPro"/>
</dbReference>
<evidence type="ECO:0000256" key="1">
    <source>
        <dbReference type="ARBA" id="ARBA00001974"/>
    </source>
</evidence>
<dbReference type="GO" id="GO:0009086">
    <property type="term" value="P:methionine biosynthetic process"/>
    <property type="evidence" value="ECO:0007669"/>
    <property type="project" value="TreeGrafter"/>
</dbReference>
<evidence type="ECO:0000256" key="6">
    <source>
        <dbReference type="ARBA" id="ARBA00023002"/>
    </source>
</evidence>
<dbReference type="PANTHER" id="PTHR45754:SF3">
    <property type="entry name" value="METHYLENETETRAHYDROFOLATE REDUCTASE (NADPH)"/>
    <property type="match status" value="1"/>
</dbReference>
<sequence length="214" mass="24404">MPKNTLLHMTARGKTKSDVKKILNKALELGICNIFAIRGDNECTTGDFLYAVDLVKFIKKNYNDKFSIAVAGYPDRHPESVNKESEFFYLKKKVDAGADFIITQIIFDSKAFINFVKDCTENGISVPILAGVMPVINYSSLMKTINVCGLKIPETVHKHLEKIKEDDLSVHQYGVKLIIEIITDIMDHGFYGFHFFTFNKSKTLLEIFNYYLNK</sequence>
<keyword evidence="5" id="KW-0274">FAD</keyword>
<evidence type="ECO:0000313" key="9">
    <source>
        <dbReference type="Proteomes" id="UP000786811"/>
    </source>
</evidence>
<dbReference type="SUPFAM" id="SSF51730">
    <property type="entry name" value="FAD-linked oxidoreductase"/>
    <property type="match status" value="1"/>
</dbReference>
<comment type="cofactor">
    <cofactor evidence="1">
        <name>FAD</name>
        <dbReference type="ChEBI" id="CHEBI:57692"/>
    </cofactor>
</comment>
<evidence type="ECO:0000313" key="8">
    <source>
        <dbReference type="EMBL" id="CAG5104258.1"/>
    </source>
</evidence>
<dbReference type="InterPro" id="IPR003171">
    <property type="entry name" value="Mehydrof_redctse-like"/>
</dbReference>
<keyword evidence="4" id="KW-0285">Flavoprotein</keyword>
<evidence type="ECO:0000256" key="2">
    <source>
        <dbReference type="ARBA" id="ARBA00004777"/>
    </source>
</evidence>
<dbReference type="GO" id="GO:0071949">
    <property type="term" value="F:FAD binding"/>
    <property type="evidence" value="ECO:0007669"/>
    <property type="project" value="TreeGrafter"/>
</dbReference>
<comment type="caution">
    <text evidence="8">The sequence shown here is derived from an EMBL/GenBank/DDBJ whole genome shotgun (WGS) entry which is preliminary data.</text>
</comment>
<accession>A0A8J2HKR2</accession>
<dbReference type="InterPro" id="IPR029041">
    <property type="entry name" value="FAD-linked_oxidoreductase-like"/>
</dbReference>
<dbReference type="UniPathway" id="UPA00193"/>
<evidence type="ECO:0000256" key="3">
    <source>
        <dbReference type="ARBA" id="ARBA00006743"/>
    </source>
</evidence>
<reference evidence="8" key="1">
    <citation type="submission" date="2021-04" db="EMBL/GenBank/DDBJ databases">
        <authorList>
            <person name="Chebbi M.A.C M."/>
        </authorList>
    </citation>
    <scope>NUCLEOTIDE SEQUENCE</scope>
</reference>
<organism evidence="8 9">
    <name type="scientific">Cotesia congregata</name>
    <name type="common">Parasitoid wasp</name>
    <name type="synonym">Apanteles congregatus</name>
    <dbReference type="NCBI Taxonomy" id="51543"/>
    <lineage>
        <taxon>Eukaryota</taxon>
        <taxon>Metazoa</taxon>
        <taxon>Ecdysozoa</taxon>
        <taxon>Arthropoda</taxon>
        <taxon>Hexapoda</taxon>
        <taxon>Insecta</taxon>
        <taxon>Pterygota</taxon>
        <taxon>Neoptera</taxon>
        <taxon>Endopterygota</taxon>
        <taxon>Hymenoptera</taxon>
        <taxon>Apocrita</taxon>
        <taxon>Ichneumonoidea</taxon>
        <taxon>Braconidae</taxon>
        <taxon>Microgastrinae</taxon>
        <taxon>Cotesia</taxon>
    </lineage>
</organism>
<dbReference type="PANTHER" id="PTHR45754">
    <property type="entry name" value="METHYLENETETRAHYDROFOLATE REDUCTASE"/>
    <property type="match status" value="1"/>
</dbReference>
<dbReference type="Gene3D" id="3.20.20.220">
    <property type="match status" value="1"/>
</dbReference>
<dbReference type="GO" id="GO:0035999">
    <property type="term" value="P:tetrahydrofolate interconversion"/>
    <property type="evidence" value="ECO:0007669"/>
    <property type="project" value="UniProtKB-UniPathway"/>
</dbReference>